<feature type="non-terminal residue" evidence="6">
    <location>
        <position position="159"/>
    </location>
</feature>
<evidence type="ECO:0000259" key="5">
    <source>
        <dbReference type="PROSITE" id="PS50089"/>
    </source>
</evidence>
<accession>A0ABY7EH64</accession>
<dbReference type="Proteomes" id="UP001164746">
    <property type="component" value="Chromosome 6"/>
</dbReference>
<evidence type="ECO:0000256" key="2">
    <source>
        <dbReference type="ARBA" id="ARBA00022771"/>
    </source>
</evidence>
<dbReference type="EMBL" id="CP111017">
    <property type="protein sequence ID" value="WAR08504.1"/>
    <property type="molecule type" value="Genomic_DNA"/>
</dbReference>
<organism evidence="6 7">
    <name type="scientific">Mya arenaria</name>
    <name type="common">Soft-shell clam</name>
    <dbReference type="NCBI Taxonomy" id="6604"/>
    <lineage>
        <taxon>Eukaryota</taxon>
        <taxon>Metazoa</taxon>
        <taxon>Spiralia</taxon>
        <taxon>Lophotrochozoa</taxon>
        <taxon>Mollusca</taxon>
        <taxon>Bivalvia</taxon>
        <taxon>Autobranchia</taxon>
        <taxon>Heteroconchia</taxon>
        <taxon>Euheterodonta</taxon>
        <taxon>Imparidentia</taxon>
        <taxon>Neoheterodontei</taxon>
        <taxon>Myida</taxon>
        <taxon>Myoidea</taxon>
        <taxon>Myidae</taxon>
        <taxon>Mya</taxon>
    </lineage>
</organism>
<dbReference type="PANTHER" id="PTHR12183">
    <property type="entry name" value="MITOCHONDRIAL UBIQUITIN LIGASE ACTIVATOR OF NFKB 1"/>
    <property type="match status" value="1"/>
</dbReference>
<reference evidence="6" key="1">
    <citation type="submission" date="2022-11" db="EMBL/GenBank/DDBJ databases">
        <title>Centuries of genome instability and evolution in soft-shell clam transmissible cancer (bioRxiv).</title>
        <authorList>
            <person name="Hart S.F.M."/>
            <person name="Yonemitsu M.A."/>
            <person name="Giersch R.M."/>
            <person name="Beal B.F."/>
            <person name="Arriagada G."/>
            <person name="Davis B.W."/>
            <person name="Ostrander E.A."/>
            <person name="Goff S.P."/>
            <person name="Metzger M.J."/>
        </authorList>
    </citation>
    <scope>NUCLEOTIDE SEQUENCE</scope>
    <source>
        <strain evidence="6">MELC-2E11</strain>
        <tissue evidence="6">Siphon/mantle</tissue>
    </source>
</reference>
<dbReference type="SMART" id="SM00184">
    <property type="entry name" value="RING"/>
    <property type="match status" value="1"/>
</dbReference>
<dbReference type="InterPro" id="IPR051652">
    <property type="entry name" value="MDM2_MDM4_MUL1"/>
</dbReference>
<proteinExistence type="predicted"/>
<protein>
    <submittedName>
        <fullName evidence="6">BIRC2-like protein</fullName>
    </submittedName>
</protein>
<dbReference type="PROSITE" id="PS50089">
    <property type="entry name" value="ZF_RING_2"/>
    <property type="match status" value="1"/>
</dbReference>
<dbReference type="SUPFAM" id="SSF57850">
    <property type="entry name" value="RING/U-box"/>
    <property type="match status" value="1"/>
</dbReference>
<feature type="domain" description="RING-type" evidence="5">
    <location>
        <begin position="102"/>
        <end position="137"/>
    </location>
</feature>
<name>A0ABY7EH64_MYAAR</name>
<keyword evidence="7" id="KW-1185">Reference proteome</keyword>
<evidence type="ECO:0000256" key="3">
    <source>
        <dbReference type="ARBA" id="ARBA00022833"/>
    </source>
</evidence>
<dbReference type="PANTHER" id="PTHR12183:SF32">
    <property type="entry name" value="MITOCHONDRIAL E3 UBIQUITIN PROTEIN LIGASE 1"/>
    <property type="match status" value="1"/>
</dbReference>
<dbReference type="Gene3D" id="1.10.533.10">
    <property type="entry name" value="Death Domain, Fas"/>
    <property type="match status" value="1"/>
</dbReference>
<keyword evidence="3" id="KW-0862">Zinc</keyword>
<evidence type="ECO:0000256" key="4">
    <source>
        <dbReference type="PROSITE-ProRule" id="PRU00175"/>
    </source>
</evidence>
<keyword evidence="2 4" id="KW-0863">Zinc-finger</keyword>
<evidence type="ECO:0000256" key="1">
    <source>
        <dbReference type="ARBA" id="ARBA00022723"/>
    </source>
</evidence>
<gene>
    <name evidence="6" type="ORF">MAR_018462</name>
</gene>
<sequence length="159" mass="17509">MTVALVTVKQSSPDDLAFQQQQEAMQAAAEFGYSDESIRIAAGLFRERKGASSKFKGSDLVSILMEMEDDPDLALNADVLDSHDDLQSLVFENERLKASFNCKICLDNRADVIFLPCGHIVSCPQCAPALDLCPVCRKSIMGLVKAQFANTRIDVENDY</sequence>
<dbReference type="CDD" id="cd16510">
    <property type="entry name" value="RING-HC_IAPs"/>
    <property type="match status" value="1"/>
</dbReference>
<dbReference type="Pfam" id="PF13920">
    <property type="entry name" value="zf-C3HC4_3"/>
    <property type="match status" value="1"/>
</dbReference>
<dbReference type="InterPro" id="IPR001841">
    <property type="entry name" value="Znf_RING"/>
</dbReference>
<evidence type="ECO:0000313" key="6">
    <source>
        <dbReference type="EMBL" id="WAR08504.1"/>
    </source>
</evidence>
<dbReference type="InterPro" id="IPR011029">
    <property type="entry name" value="DEATH-like_dom_sf"/>
</dbReference>
<evidence type="ECO:0000313" key="7">
    <source>
        <dbReference type="Proteomes" id="UP001164746"/>
    </source>
</evidence>
<keyword evidence="1" id="KW-0479">Metal-binding</keyword>
<dbReference type="Gene3D" id="1.10.1170.10">
    <property type="entry name" value="Inhibitor Of Apoptosis Protein (2mihbC-IAP-1), Chain A"/>
    <property type="match status" value="1"/>
</dbReference>